<dbReference type="OrthoDB" id="6365775at2759"/>
<evidence type="ECO:0000313" key="3">
    <source>
        <dbReference type="Proteomes" id="UP000594262"/>
    </source>
</evidence>
<keyword evidence="1" id="KW-1133">Transmembrane helix</keyword>
<protein>
    <submittedName>
        <fullName evidence="2">Uncharacterized protein</fullName>
    </submittedName>
</protein>
<keyword evidence="1" id="KW-0472">Membrane</keyword>
<feature type="transmembrane region" description="Helical" evidence="1">
    <location>
        <begin position="12"/>
        <end position="35"/>
    </location>
</feature>
<keyword evidence="1" id="KW-0812">Transmembrane</keyword>
<sequence>TLAPAAASDDGFPPAAIAVIAVGGYMVIFTLGLIIRKCIISKHGSCCPDWVTEQCKCQCSSNDAEEGCISRCATASNCFKYPSKQQFLDSCCPTKQWCDDTFCCCMSEQPSGQCCKWDDCCSDMNCGSCFDCPDCKDCCDDCKCECCSQPETIDCCCIECSWRGTLERTLSNIRNLQPLGSGSIDSFDFTWRDRLRRSTLHWGRKLRGQTREEPNEFVREKAIRHTVPTGRTGREKERKVLEPKKRYLDNETILKEAMFSGGFEDIESCYSSDE</sequence>
<organism evidence="2 3">
    <name type="scientific">Clytia hemisphaerica</name>
    <dbReference type="NCBI Taxonomy" id="252671"/>
    <lineage>
        <taxon>Eukaryota</taxon>
        <taxon>Metazoa</taxon>
        <taxon>Cnidaria</taxon>
        <taxon>Hydrozoa</taxon>
        <taxon>Hydroidolina</taxon>
        <taxon>Leptothecata</taxon>
        <taxon>Obeliida</taxon>
        <taxon>Clytiidae</taxon>
        <taxon>Clytia</taxon>
    </lineage>
</organism>
<dbReference type="AlphaFoldDB" id="A0A7M5TV45"/>
<dbReference type="Proteomes" id="UP000594262">
    <property type="component" value="Unplaced"/>
</dbReference>
<keyword evidence="3" id="KW-1185">Reference proteome</keyword>
<reference evidence="2" key="1">
    <citation type="submission" date="2021-01" db="UniProtKB">
        <authorList>
            <consortium name="EnsemblMetazoa"/>
        </authorList>
    </citation>
    <scope>IDENTIFICATION</scope>
</reference>
<name>A0A7M5TV45_9CNID</name>
<evidence type="ECO:0000256" key="1">
    <source>
        <dbReference type="SAM" id="Phobius"/>
    </source>
</evidence>
<proteinExistence type="predicted"/>
<evidence type="ECO:0000313" key="2">
    <source>
        <dbReference type="EnsemblMetazoa" id="CLYHEMP002379.2"/>
    </source>
</evidence>
<dbReference type="EnsemblMetazoa" id="CLYHEMT002379.2">
    <property type="protein sequence ID" value="CLYHEMP002379.2"/>
    <property type="gene ID" value="CLYHEMG002379"/>
</dbReference>
<accession>A0A7M5TV45</accession>